<feature type="compositionally biased region" description="Low complexity" evidence="1">
    <location>
        <begin position="36"/>
        <end position="57"/>
    </location>
</feature>
<evidence type="ECO:0000256" key="1">
    <source>
        <dbReference type="SAM" id="MobiDB-lite"/>
    </source>
</evidence>
<dbReference type="EMBL" id="CP073249">
    <property type="protein sequence ID" value="QUF05433.1"/>
    <property type="molecule type" value="Genomic_DNA"/>
</dbReference>
<dbReference type="AlphaFoldDB" id="A0AA45R594"/>
<gene>
    <name evidence="2" type="ORF">KCV87_04840</name>
</gene>
<accession>A0AA45R594</accession>
<proteinExistence type="predicted"/>
<reference evidence="2" key="1">
    <citation type="submission" date="2021-04" db="EMBL/GenBank/DDBJ databases">
        <title>Genomic sequence of Actinosynnema pretiosum subsp. pretiosum ATCC 31280 (C-14919).</title>
        <authorList>
            <person name="Bai L."/>
            <person name="Wang X."/>
            <person name="Xiao Y."/>
        </authorList>
    </citation>
    <scope>NUCLEOTIDE SEQUENCE</scope>
    <source>
        <strain evidence="2">ATCC 31280</strain>
    </source>
</reference>
<evidence type="ECO:0000313" key="2">
    <source>
        <dbReference type="EMBL" id="QUF05433.1"/>
    </source>
</evidence>
<organism evidence="2 3">
    <name type="scientific">Actinosynnema pretiosum subsp. pretiosum</name>
    <dbReference type="NCBI Taxonomy" id="103721"/>
    <lineage>
        <taxon>Bacteria</taxon>
        <taxon>Bacillati</taxon>
        <taxon>Actinomycetota</taxon>
        <taxon>Actinomycetes</taxon>
        <taxon>Pseudonocardiales</taxon>
        <taxon>Pseudonocardiaceae</taxon>
        <taxon>Actinosynnema</taxon>
    </lineage>
</organism>
<sequence length="63" mass="6727">MADPTTDDQTAPGEGQEDVARHGSPGCTTRARNRARATTSPLAPDRAPHPTTTTRPRGAPRHR</sequence>
<name>A0AA45R594_9PSEU</name>
<dbReference type="Proteomes" id="UP000677152">
    <property type="component" value="Chromosome"/>
</dbReference>
<feature type="region of interest" description="Disordered" evidence="1">
    <location>
        <begin position="1"/>
        <end position="63"/>
    </location>
</feature>
<protein>
    <submittedName>
        <fullName evidence="2">Uncharacterized protein</fullName>
    </submittedName>
</protein>
<evidence type="ECO:0000313" key="3">
    <source>
        <dbReference type="Proteomes" id="UP000677152"/>
    </source>
</evidence>